<name>G3Y9M5_ASPNA</name>
<dbReference type="GO" id="GO:0032456">
    <property type="term" value="P:endocytic recycling"/>
    <property type="evidence" value="ECO:0007669"/>
    <property type="project" value="TreeGrafter"/>
</dbReference>
<dbReference type="GO" id="GO:0140326">
    <property type="term" value="F:ATPase-coupled intramembrane lipid transporter activity"/>
    <property type="evidence" value="ECO:0007669"/>
    <property type="project" value="UniProtKB-EC"/>
</dbReference>
<feature type="binding site" evidence="14">
    <location>
        <position position="1139"/>
    </location>
    <ligand>
        <name>ATP</name>
        <dbReference type="ChEBI" id="CHEBI:30616"/>
    </ligand>
</feature>
<feature type="binding site" evidence="14">
    <location>
        <position position="699"/>
    </location>
    <ligand>
        <name>ATP</name>
        <dbReference type="ChEBI" id="CHEBI:30616"/>
    </ligand>
</feature>
<feature type="binding site" evidence="14">
    <location>
        <position position="697"/>
    </location>
    <ligand>
        <name>ATP</name>
        <dbReference type="ChEBI" id="CHEBI:30616"/>
    </ligand>
</feature>
<dbReference type="EC" id="7.6.2.1" evidence="16"/>
<dbReference type="InterPro" id="IPR023298">
    <property type="entry name" value="ATPase_P-typ_TM_dom_sf"/>
</dbReference>
<feature type="transmembrane region" description="Helical" evidence="16">
    <location>
        <begin position="1275"/>
        <end position="1297"/>
    </location>
</feature>
<feature type="binding site" evidence="14">
    <location>
        <position position="1114"/>
    </location>
    <ligand>
        <name>ATP</name>
        <dbReference type="ChEBI" id="CHEBI:30616"/>
    </ligand>
</feature>
<protein>
    <recommendedName>
        <fullName evidence="16">Phospholipid-transporting ATPase</fullName>
        <ecNumber evidence="16">7.6.2.1</ecNumber>
    </recommendedName>
</protein>
<feature type="binding site" evidence="15">
    <location>
        <position position="1139"/>
    </location>
    <ligand>
        <name>Mg(2+)</name>
        <dbReference type="ChEBI" id="CHEBI:18420"/>
    </ligand>
</feature>
<feature type="region of interest" description="Disordered" evidence="17">
    <location>
        <begin position="1"/>
        <end position="158"/>
    </location>
</feature>
<evidence type="ECO:0000256" key="8">
    <source>
        <dbReference type="ARBA" id="ARBA00022967"/>
    </source>
</evidence>
<feature type="binding site" evidence="14">
    <location>
        <position position="1138"/>
    </location>
    <ligand>
        <name>ATP</name>
        <dbReference type="ChEBI" id="CHEBI:30616"/>
    </ligand>
</feature>
<evidence type="ECO:0000256" key="12">
    <source>
        <dbReference type="ARBA" id="ARBA00049128"/>
    </source>
</evidence>
<dbReference type="SUPFAM" id="SSF81660">
    <property type="entry name" value="Metal cation-transporting ATPase, ATP-binding domain N"/>
    <property type="match status" value="1"/>
</dbReference>
<reference evidence="20 21" key="1">
    <citation type="journal article" date="2011" name="Genome Res.">
        <title>Comparative genomics of citric-acid-producing Aspergillus niger ATCC 1015 versus enzyme-producing CBS 513.88.</title>
        <authorList>
            <person name="Andersen M.R."/>
            <person name="Salazar M.P."/>
            <person name="Schaap P.J."/>
            <person name="van de Vondervoort P.J."/>
            <person name="Culley D."/>
            <person name="Thykaer J."/>
            <person name="Frisvad J.C."/>
            <person name="Nielsen K.F."/>
            <person name="Albang R."/>
            <person name="Albermann K."/>
            <person name="Berka R.M."/>
            <person name="Braus G.H."/>
            <person name="Braus-Stromeyer S.A."/>
            <person name="Corrochano L.M."/>
            <person name="Dai Z."/>
            <person name="van Dijck P.W."/>
            <person name="Hofmann G."/>
            <person name="Lasure L.L."/>
            <person name="Magnuson J.K."/>
            <person name="Menke H."/>
            <person name="Meijer M."/>
            <person name="Meijer S.L."/>
            <person name="Nielsen J.B."/>
            <person name="Nielsen M.L."/>
            <person name="van Ooyen A.J."/>
            <person name="Pel H.J."/>
            <person name="Poulsen L."/>
            <person name="Samson R.A."/>
            <person name="Stam H."/>
            <person name="Tsang A."/>
            <person name="van den Brink J.M."/>
            <person name="Atkins A."/>
            <person name="Aerts A."/>
            <person name="Shapiro H."/>
            <person name="Pangilinan J."/>
            <person name="Salamov A."/>
            <person name="Lou Y."/>
            <person name="Lindquist E."/>
            <person name="Lucas S."/>
            <person name="Grimwood J."/>
            <person name="Grigoriev I.V."/>
            <person name="Kubicek C.P."/>
            <person name="Martinez D."/>
            <person name="van Peij N.N."/>
            <person name="Roubos J.A."/>
            <person name="Nielsen J."/>
            <person name="Baker S.E."/>
        </authorList>
    </citation>
    <scope>NUCLEOTIDE SEQUENCE [LARGE SCALE GENOMIC DNA]</scope>
    <source>
        <strain evidence="21">ATCC 1015 / CBS 113.46 / FGSC A1144 / LSHB Ac4 / NCTC 3858a / NRRL 328 / USDA 3528.7</strain>
    </source>
</reference>
<dbReference type="InterPro" id="IPR032630">
    <property type="entry name" value="P_typ_ATPase_c"/>
</dbReference>
<feature type="binding site" evidence="14">
    <location>
        <position position="838"/>
    </location>
    <ligand>
        <name>ATP</name>
        <dbReference type="ChEBI" id="CHEBI:30616"/>
    </ligand>
</feature>
<dbReference type="InterPro" id="IPR032631">
    <property type="entry name" value="P-type_ATPase_N"/>
</dbReference>
<dbReference type="NCBIfam" id="TIGR01494">
    <property type="entry name" value="ATPase_P-type"/>
    <property type="match status" value="1"/>
</dbReference>
<dbReference type="STRING" id="380704.G3Y9M5"/>
<comment type="catalytic activity">
    <reaction evidence="12">
        <text>a 1,2-diacyl-sn-glycero-3-phosphoethanolamine(out) + ATP + H2O = a 1,2-diacyl-sn-glycero-3-phosphoethanolamine(in) + ADP + phosphate + H(+)</text>
        <dbReference type="Rhea" id="RHEA:66132"/>
        <dbReference type="ChEBI" id="CHEBI:15377"/>
        <dbReference type="ChEBI" id="CHEBI:15378"/>
        <dbReference type="ChEBI" id="CHEBI:30616"/>
        <dbReference type="ChEBI" id="CHEBI:43474"/>
        <dbReference type="ChEBI" id="CHEBI:64612"/>
        <dbReference type="ChEBI" id="CHEBI:456216"/>
    </reaction>
    <physiologicalReaction direction="left-to-right" evidence="12">
        <dbReference type="Rhea" id="RHEA:66133"/>
    </physiologicalReaction>
</comment>
<feature type="binding site" evidence="14">
    <location>
        <position position="698"/>
    </location>
    <ligand>
        <name>ATP</name>
        <dbReference type="ChEBI" id="CHEBI:30616"/>
    </ligand>
</feature>
<feature type="compositionally biased region" description="Polar residues" evidence="17">
    <location>
        <begin position="12"/>
        <end position="31"/>
    </location>
</feature>
<evidence type="ECO:0000256" key="10">
    <source>
        <dbReference type="ARBA" id="ARBA00023136"/>
    </source>
</evidence>
<evidence type="ECO:0000256" key="16">
    <source>
        <dbReference type="RuleBase" id="RU362033"/>
    </source>
</evidence>
<feature type="binding site" evidence="15">
    <location>
        <position position="1135"/>
    </location>
    <ligand>
        <name>Mg(2+)</name>
        <dbReference type="ChEBI" id="CHEBI:18420"/>
    </ligand>
</feature>
<dbReference type="InterPro" id="IPR023214">
    <property type="entry name" value="HAD_sf"/>
</dbReference>
<feature type="compositionally biased region" description="Basic and acidic residues" evidence="17">
    <location>
        <begin position="79"/>
        <end position="100"/>
    </location>
</feature>
<feature type="domain" description="P-type ATPase N-terminal" evidence="18">
    <location>
        <begin position="314"/>
        <end position="370"/>
    </location>
</feature>
<dbReference type="PRINTS" id="PR00119">
    <property type="entry name" value="CATATPASE"/>
</dbReference>
<dbReference type="EMBL" id="ACJE01000016">
    <property type="protein sequence ID" value="EHA20833.1"/>
    <property type="molecule type" value="Genomic_DNA"/>
</dbReference>
<feature type="active site" description="4-aspartylphosphate intermediate" evidence="13">
    <location>
        <position position="697"/>
    </location>
</feature>
<dbReference type="SUPFAM" id="SSF81653">
    <property type="entry name" value="Calcium ATPase, transduction domain A"/>
    <property type="match status" value="1"/>
</dbReference>
<evidence type="ECO:0000256" key="1">
    <source>
        <dbReference type="ARBA" id="ARBA00004141"/>
    </source>
</evidence>
<evidence type="ECO:0000259" key="18">
    <source>
        <dbReference type="Pfam" id="PF16209"/>
    </source>
</evidence>
<dbReference type="FunFam" id="3.40.50.1000:FF:000172">
    <property type="entry name" value="Phospholipid-transporting ATPase"/>
    <property type="match status" value="1"/>
</dbReference>
<feature type="compositionally biased region" description="Basic and acidic residues" evidence="17">
    <location>
        <begin position="1511"/>
        <end position="1520"/>
    </location>
</feature>
<proteinExistence type="inferred from homology"/>
<dbReference type="Gene3D" id="3.40.1110.10">
    <property type="entry name" value="Calcium-transporting ATPase, cytoplasmic domain N"/>
    <property type="match status" value="1"/>
</dbReference>
<dbReference type="SFLD" id="SFLDF00027">
    <property type="entry name" value="p-type_atpase"/>
    <property type="match status" value="1"/>
</dbReference>
<feature type="binding site" evidence="15">
    <location>
        <position position="699"/>
    </location>
    <ligand>
        <name>Mg(2+)</name>
        <dbReference type="ChEBI" id="CHEBI:18420"/>
    </ligand>
</feature>
<feature type="region of interest" description="Disordered" evidence="17">
    <location>
        <begin position="1483"/>
        <end position="1520"/>
    </location>
</feature>
<keyword evidence="10 16" id="KW-0472">Membrane</keyword>
<evidence type="ECO:0000256" key="17">
    <source>
        <dbReference type="SAM" id="MobiDB-lite"/>
    </source>
</evidence>
<dbReference type="PROSITE" id="PS00154">
    <property type="entry name" value="ATPASE_E1_E2"/>
    <property type="match status" value="1"/>
</dbReference>
<dbReference type="InterPro" id="IPR036412">
    <property type="entry name" value="HAD-like_sf"/>
</dbReference>
<feature type="transmembrane region" description="Helical" evidence="16">
    <location>
        <begin position="626"/>
        <end position="649"/>
    </location>
</feature>
<feature type="domain" description="P-type ATPase C-terminal" evidence="19">
    <location>
        <begin position="1161"/>
        <end position="1415"/>
    </location>
</feature>
<dbReference type="GO" id="GO:0005524">
    <property type="term" value="F:ATP binding"/>
    <property type="evidence" value="ECO:0007669"/>
    <property type="project" value="UniProtKB-UniRule"/>
</dbReference>
<dbReference type="InterPro" id="IPR006539">
    <property type="entry name" value="P-type_ATPase_IV"/>
</dbReference>
<feature type="binding site" evidence="14">
    <location>
        <position position="1021"/>
    </location>
    <ligand>
        <name>ATP</name>
        <dbReference type="ChEBI" id="CHEBI:30616"/>
    </ligand>
</feature>
<evidence type="ECO:0000256" key="11">
    <source>
        <dbReference type="ARBA" id="ARBA00034036"/>
    </source>
</evidence>
<keyword evidence="8 16" id="KW-1278">Translocase</keyword>
<feature type="binding site" evidence="15">
    <location>
        <position position="697"/>
    </location>
    <ligand>
        <name>Mg(2+)</name>
        <dbReference type="ChEBI" id="CHEBI:18420"/>
    </ligand>
</feature>
<gene>
    <name evidence="20" type="ORF">ASPNIDRAFT_214246</name>
</gene>
<evidence type="ECO:0000256" key="7">
    <source>
        <dbReference type="ARBA" id="ARBA00022842"/>
    </source>
</evidence>
<feature type="binding site" evidence="14">
    <location>
        <position position="1020"/>
    </location>
    <ligand>
        <name>ATP</name>
        <dbReference type="ChEBI" id="CHEBI:30616"/>
    </ligand>
</feature>
<evidence type="ECO:0000256" key="4">
    <source>
        <dbReference type="ARBA" id="ARBA00022723"/>
    </source>
</evidence>
<dbReference type="OrthoDB" id="377733at2759"/>
<dbReference type="Gene3D" id="2.70.150.10">
    <property type="entry name" value="Calcium-transporting ATPase, cytoplasmic transduction domain A"/>
    <property type="match status" value="1"/>
</dbReference>
<feature type="compositionally biased region" description="Basic residues" evidence="17">
    <location>
        <begin position="742"/>
        <end position="752"/>
    </location>
</feature>
<evidence type="ECO:0000259" key="19">
    <source>
        <dbReference type="Pfam" id="PF16212"/>
    </source>
</evidence>
<feature type="binding site" evidence="14">
    <location>
        <position position="1022"/>
    </location>
    <ligand>
        <name>ATP</name>
        <dbReference type="ChEBI" id="CHEBI:30616"/>
    </ligand>
</feature>
<keyword evidence="5 14" id="KW-0547">Nucleotide-binding</keyword>
<keyword evidence="7 15" id="KW-0460">Magnesium</keyword>
<comment type="similarity">
    <text evidence="2 16">Belongs to the cation transport ATPase (P-type) (TC 3.A.3) family. Type IV subfamily.</text>
</comment>
<feature type="non-terminal residue" evidence="20">
    <location>
        <position position="1538"/>
    </location>
</feature>
<feature type="binding site" evidence="14">
    <location>
        <position position="1108"/>
    </location>
    <ligand>
        <name>ATP</name>
        <dbReference type="ChEBI" id="CHEBI:30616"/>
    </ligand>
</feature>
<feature type="compositionally biased region" description="Low complexity" evidence="17">
    <location>
        <begin position="126"/>
        <end position="150"/>
    </location>
</feature>
<dbReference type="SFLD" id="SFLDS00003">
    <property type="entry name" value="Haloacid_Dehalogenase"/>
    <property type="match status" value="1"/>
</dbReference>
<evidence type="ECO:0000256" key="15">
    <source>
        <dbReference type="PIRSR" id="PIRSR606539-3"/>
    </source>
</evidence>
<comment type="subcellular location">
    <subcellularLocation>
        <location evidence="1 16">Membrane</location>
        <topology evidence="1 16">Multi-pass membrane protein</topology>
    </subcellularLocation>
</comment>
<feature type="region of interest" description="Disordered" evidence="17">
    <location>
        <begin position="183"/>
        <end position="226"/>
    </location>
</feature>
<feature type="transmembrane region" description="Helical" evidence="16">
    <location>
        <begin position="1338"/>
        <end position="1357"/>
    </location>
</feature>
<keyword evidence="9 16" id="KW-1133">Transmembrane helix</keyword>
<feature type="compositionally biased region" description="Polar residues" evidence="17">
    <location>
        <begin position="105"/>
        <end position="121"/>
    </location>
</feature>
<feature type="compositionally biased region" description="Basic and acidic residues" evidence="17">
    <location>
        <begin position="197"/>
        <end position="216"/>
    </location>
</feature>
<evidence type="ECO:0000313" key="21">
    <source>
        <dbReference type="Proteomes" id="UP000009038"/>
    </source>
</evidence>
<dbReference type="GO" id="GO:0016887">
    <property type="term" value="F:ATP hydrolysis activity"/>
    <property type="evidence" value="ECO:0007669"/>
    <property type="project" value="InterPro"/>
</dbReference>
<feature type="binding site" evidence="14">
    <location>
        <position position="909"/>
    </location>
    <ligand>
        <name>ATP</name>
        <dbReference type="ChEBI" id="CHEBI:30616"/>
    </ligand>
</feature>
<dbReference type="Pfam" id="PF13246">
    <property type="entry name" value="Cation_ATPase"/>
    <property type="match status" value="1"/>
</dbReference>
<keyword evidence="6 14" id="KW-0067">ATP-binding</keyword>
<evidence type="ECO:0000256" key="14">
    <source>
        <dbReference type="PIRSR" id="PIRSR606539-2"/>
    </source>
</evidence>
<dbReference type="Proteomes" id="UP000009038">
    <property type="component" value="Unassembled WGS sequence"/>
</dbReference>
<evidence type="ECO:0000256" key="2">
    <source>
        <dbReference type="ARBA" id="ARBA00008109"/>
    </source>
</evidence>
<accession>G3Y9M5</accession>
<feature type="region of interest" description="Disordered" evidence="17">
    <location>
        <begin position="742"/>
        <end position="782"/>
    </location>
</feature>
<keyword evidence="3 16" id="KW-0812">Transmembrane</keyword>
<dbReference type="InterPro" id="IPR008250">
    <property type="entry name" value="ATPase_P-typ_transduc_dom_A_sf"/>
</dbReference>
<dbReference type="SFLD" id="SFLDG00002">
    <property type="entry name" value="C1.7:_P-type_atpase_like"/>
    <property type="match status" value="1"/>
</dbReference>
<feature type="transmembrane region" description="Helical" evidence="16">
    <location>
        <begin position="1309"/>
        <end position="1326"/>
    </location>
</feature>
<dbReference type="NCBIfam" id="TIGR01652">
    <property type="entry name" value="ATPase-Plipid"/>
    <property type="match status" value="1"/>
</dbReference>
<dbReference type="GO" id="GO:0045332">
    <property type="term" value="P:phospholipid translocation"/>
    <property type="evidence" value="ECO:0007669"/>
    <property type="project" value="TreeGrafter"/>
</dbReference>
<dbReference type="SUPFAM" id="SSF56784">
    <property type="entry name" value="HAD-like"/>
    <property type="match status" value="1"/>
</dbReference>
<evidence type="ECO:0000256" key="5">
    <source>
        <dbReference type="ARBA" id="ARBA00022741"/>
    </source>
</evidence>
<dbReference type="GO" id="GO:0006892">
    <property type="term" value="P:post-Golgi vesicle-mediated transport"/>
    <property type="evidence" value="ECO:0007669"/>
    <property type="project" value="TreeGrafter"/>
</dbReference>
<dbReference type="InterPro" id="IPR001757">
    <property type="entry name" value="P_typ_ATPase"/>
</dbReference>
<comment type="caution">
    <text evidence="20">The sequence shown here is derived from an EMBL/GenBank/DDBJ whole genome shotgun (WGS) entry which is preliminary data.</text>
</comment>
<organism evidence="20 21">
    <name type="scientific">Aspergillus niger (strain ATCC 1015 / CBS 113.46 / FGSC A1144 / LSHB Ac4 / NCTC 3858a / NRRL 328 / USDA 3528.7)</name>
    <dbReference type="NCBI Taxonomy" id="380704"/>
    <lineage>
        <taxon>Eukaryota</taxon>
        <taxon>Fungi</taxon>
        <taxon>Dikarya</taxon>
        <taxon>Ascomycota</taxon>
        <taxon>Pezizomycotina</taxon>
        <taxon>Eurotiomycetes</taxon>
        <taxon>Eurotiomycetidae</taxon>
        <taxon>Eurotiales</taxon>
        <taxon>Aspergillaceae</taxon>
        <taxon>Aspergillus</taxon>
        <taxon>Aspergillus subgen. Circumdati</taxon>
    </lineage>
</organism>
<dbReference type="Pfam" id="PF16209">
    <property type="entry name" value="PhoLip_ATPase_N"/>
    <property type="match status" value="1"/>
</dbReference>
<evidence type="ECO:0000256" key="13">
    <source>
        <dbReference type="PIRSR" id="PIRSR606539-1"/>
    </source>
</evidence>
<feature type="transmembrane region" description="Helical" evidence="16">
    <location>
        <begin position="1385"/>
        <end position="1405"/>
    </location>
</feature>
<dbReference type="GO" id="GO:0005802">
    <property type="term" value="C:trans-Golgi network"/>
    <property type="evidence" value="ECO:0007669"/>
    <property type="project" value="TreeGrafter"/>
</dbReference>
<dbReference type="SUPFAM" id="SSF81665">
    <property type="entry name" value="Calcium ATPase, transmembrane domain M"/>
    <property type="match status" value="1"/>
</dbReference>
<dbReference type="HOGENOM" id="CLU_000846_5_3_1"/>
<evidence type="ECO:0000256" key="6">
    <source>
        <dbReference type="ARBA" id="ARBA00022840"/>
    </source>
</evidence>
<dbReference type="GO" id="GO:0005886">
    <property type="term" value="C:plasma membrane"/>
    <property type="evidence" value="ECO:0007669"/>
    <property type="project" value="TreeGrafter"/>
</dbReference>
<sequence>MSQHDDVPESNHGPQESTSAEQHTTRGNGSPTPVPPLPRSQSLDINRARGGAVPGRPSLSPSRTVSDAGRRSSQHHVRFSTDLERPSPEEVRGPDTDRRPGSRGLTINTSIAQLQVPSSGRSPGHSATSPLSPNSTLSPPSPQSPESGGRSRSRHRGYSLRRTIFAKNIESAVTSPGAIELGPAQAVSPQEGASADVSERKSEEVPRQSTEDEKQDVLVTQKSASDPNLDLSTTYYSESSDNLKNSRHLSTSVSYEKWLKRKAVVATLMLRLEDMLETARKTILRIKDIPPSKDGRHIDLDATRTEALIDERTGNPYVGNSIRSSRYSFWSFFPRQLFAQFTKLANFYFLIVAILQMIPGLSTTGSFTTLVPLLIFVAISMGKEGFDDWRRYRLDKEENNRYAFVLRPGAGIPPQMCASDSVSISSECQDWVPVKWRDIKVGDVIRMERDQPVPADMVLLHADGPNGVAYIETMALDGETNLKNKQPAQPIAKVCGTVEGICSSALHFAVEDPNMDLYKFDGNVTIAAEEKLPLTNNEIVYRGSILRNTECAYGMVIYTGEECKIRMNANKNPRIKSPSLQAKVNRVVMLIVLLVVSLAVGCTLAYKFWFHQQVEPKAWYLTQASVAIGPIFTSFLIMFNTMIPISLYVSMEIVKVAQMLLLNSDIDMYDPETDTPIEARTSTINEELGQVSYVFSDKTGTLTNNSMRFRKMSVAGTAWYHDFDLVEEAAKAGDHTKLIHKKRSAKGKKALSRKSNVSEARREPPRTSMSMTNGLDGRGVSMRNNRTTDMIKYIQRKPYTVFARKAKMFILAMALCHTCIPEDDELGNVSFQAASPDELALVMAAQELGYLVRDRQPNTLTIRTYPNGSDDKPCDEVYQIMDVIEFSSARKRMSVVVRMPDQRICVFCKGADSILMRLLKRAELAQEKAHLNDFATEGLRTLLYGHRFLDEATYNNWKAAYHEASTSLVDRQEKIEQVGEQIEQQLELTGATAIEDKLQKGVPEAIDKLRRANIKMWMLTGDKRETAINIGHSCRLVKDYSTLVILDHETGDVEQSIVKLTADITKGSVAHSVVVVDGQTLSIIESDQILAAQFFRLAVLVDSVICCRASPKQKAFLVKSIRQQVKGSVTLAIGDGANDIAMIQEAHVGIGITGKEGLQAARISDYSIAQFRFLLKLLLVHGRWNYIRACKYTLGTFWKEMLFYLTQALYQRWNGYTGTSIYESWSLSMFNTLFTSLAVIFLGIFTKDLSASTLLAVPELYTKGQRNGGFNIRLYLGWTFMAACEAMMIYFCMFGLFENVMFTHTGSDIFSAGLLSFTACVIVINTKLQALEVHNKTYLCLIVWVISVGGWFCWNLILDRRYNPSSGDGIYHVLGNFVYASGHDLAFWAALLVTVIAVIVFEMTVSSVRALFFPTDVDVFQEYEQDLDIRKRFEEAAASELQQGWDHGKKKPSFELAREEEMEAREQQVRELLARPRVMVAGTKTGSGPVEMEDVELGGYGTSTSPEEGEEVPKTPRRSVEVHELFTKGFGAIRKGHL</sequence>
<feature type="binding site" evidence="14">
    <location>
        <position position="886"/>
    </location>
    <ligand>
        <name>ATP</name>
        <dbReference type="ChEBI" id="CHEBI:30616"/>
    </ligand>
</feature>
<evidence type="ECO:0000313" key="20">
    <source>
        <dbReference type="EMBL" id="EHA20833.1"/>
    </source>
</evidence>
<comment type="cofactor">
    <cofactor evidence="15">
        <name>Mg(2+)</name>
        <dbReference type="ChEBI" id="CHEBI:18420"/>
    </cofactor>
</comment>
<keyword evidence="4 15" id="KW-0479">Metal-binding</keyword>
<feature type="transmembrane region" description="Helical" evidence="16">
    <location>
        <begin position="367"/>
        <end position="386"/>
    </location>
</feature>
<dbReference type="Pfam" id="PF16212">
    <property type="entry name" value="PhoLip_ATPase_C"/>
    <property type="match status" value="1"/>
</dbReference>
<dbReference type="Gene3D" id="3.40.50.1000">
    <property type="entry name" value="HAD superfamily/HAD-like"/>
    <property type="match status" value="1"/>
</dbReference>
<evidence type="ECO:0000256" key="3">
    <source>
        <dbReference type="ARBA" id="ARBA00022692"/>
    </source>
</evidence>
<feature type="transmembrane region" description="Helical" evidence="16">
    <location>
        <begin position="1225"/>
        <end position="1245"/>
    </location>
</feature>
<dbReference type="PANTHER" id="PTHR24092:SF174">
    <property type="entry name" value="PHOSPHOLIPID-TRANSPORTING ATPASE DNF3-RELATED"/>
    <property type="match status" value="1"/>
</dbReference>
<evidence type="ECO:0000256" key="9">
    <source>
        <dbReference type="ARBA" id="ARBA00022989"/>
    </source>
</evidence>
<dbReference type="InterPro" id="IPR018303">
    <property type="entry name" value="ATPase_P-typ_P_site"/>
</dbReference>
<comment type="catalytic activity">
    <reaction evidence="11 16">
        <text>ATP + H2O + phospholipidSide 1 = ADP + phosphate + phospholipidSide 2.</text>
        <dbReference type="EC" id="7.6.2.1"/>
    </reaction>
</comment>
<dbReference type="InterPro" id="IPR044492">
    <property type="entry name" value="P_typ_ATPase_HD_dom"/>
</dbReference>
<feature type="binding site" evidence="14">
    <location>
        <position position="940"/>
    </location>
    <ligand>
        <name>ATP</name>
        <dbReference type="ChEBI" id="CHEBI:30616"/>
    </ligand>
</feature>
<dbReference type="GO" id="GO:0000287">
    <property type="term" value="F:magnesium ion binding"/>
    <property type="evidence" value="ECO:0007669"/>
    <property type="project" value="UniProtKB-UniRule"/>
</dbReference>
<dbReference type="PANTHER" id="PTHR24092">
    <property type="entry name" value="PROBABLE PHOSPHOLIPID-TRANSPORTING ATPASE"/>
    <property type="match status" value="1"/>
</dbReference>
<feature type="transmembrane region" description="Helical" evidence="16">
    <location>
        <begin position="584"/>
        <end position="606"/>
    </location>
</feature>
<dbReference type="InterPro" id="IPR023299">
    <property type="entry name" value="ATPase_P-typ_cyto_dom_N"/>
</dbReference>